<accession>A0A1V9YB35</accession>
<protein>
    <submittedName>
        <fullName evidence="3">Dihydrolipoyllysine-residue acetyltransferase component of pyruvate dehydrogenase complex</fullName>
    </submittedName>
</protein>
<keyword evidence="4" id="KW-1185">Reference proteome</keyword>
<dbReference type="GO" id="GO:0045254">
    <property type="term" value="C:pyruvate dehydrogenase complex"/>
    <property type="evidence" value="ECO:0007669"/>
    <property type="project" value="InterPro"/>
</dbReference>
<dbReference type="PROSITE" id="PS50968">
    <property type="entry name" value="BIOTINYL_LIPOYL"/>
    <property type="match status" value="1"/>
</dbReference>
<sequence length="242" mass="25444">MLARRAARLTTRALRRRGFATYPSHELVGLPALSPTMEQGNLAKWNMKEGDAIAAGDIICQIETDKAIVDYEAQDDMFLARILVPEGTEGITVGQPIMITVDDAANVGAFADFVVDAAAVPTPAPKSPEEIPPKKEEVKVDPATNAPVAPADFLVTSQVPQKTVPGPTIPAPVAAPVAATPAPKAAPAAPATTSATLASFEKWGRGIQKSPISNSLLLRQKAYLALYGTTGTFPVEPKKKQA</sequence>
<dbReference type="InterPro" id="IPR011053">
    <property type="entry name" value="Single_hybrid_motif"/>
</dbReference>
<evidence type="ECO:0000256" key="1">
    <source>
        <dbReference type="ARBA" id="ARBA00022823"/>
    </source>
</evidence>
<dbReference type="AlphaFoldDB" id="A0A1V9YB35"/>
<keyword evidence="3" id="KW-0670">Pyruvate</keyword>
<keyword evidence="1" id="KW-0450">Lipoyl</keyword>
<dbReference type="PANTHER" id="PTHR23151">
    <property type="entry name" value="DIHYDROLIPOAMIDE ACETYL/SUCCINYL-TRANSFERASE-RELATED"/>
    <property type="match status" value="1"/>
</dbReference>
<dbReference type="Gene3D" id="2.40.50.100">
    <property type="match status" value="1"/>
</dbReference>
<dbReference type="GO" id="GO:0006086">
    <property type="term" value="P:pyruvate decarboxylation to acetyl-CoA"/>
    <property type="evidence" value="ECO:0007669"/>
    <property type="project" value="InterPro"/>
</dbReference>
<reference evidence="3 4" key="1">
    <citation type="journal article" date="2014" name="Genome Biol. Evol.">
        <title>The secreted proteins of Achlya hypogyna and Thraustotheca clavata identify the ancestral oomycete secretome and reveal gene acquisitions by horizontal gene transfer.</title>
        <authorList>
            <person name="Misner I."/>
            <person name="Blouin N."/>
            <person name="Leonard G."/>
            <person name="Richards T.A."/>
            <person name="Lane C.E."/>
        </authorList>
    </citation>
    <scope>NUCLEOTIDE SEQUENCE [LARGE SCALE GENOMIC DNA]</scope>
    <source>
        <strain evidence="3 4">ATCC 48635</strain>
    </source>
</reference>
<dbReference type="CDD" id="cd06849">
    <property type="entry name" value="lipoyl_domain"/>
    <property type="match status" value="1"/>
</dbReference>
<gene>
    <name evidence="3" type="ORF">ACHHYP_15320</name>
</gene>
<dbReference type="Pfam" id="PF00364">
    <property type="entry name" value="Biotin_lipoyl"/>
    <property type="match status" value="1"/>
</dbReference>
<dbReference type="OrthoDB" id="537444at2759"/>
<dbReference type="InterPro" id="IPR000089">
    <property type="entry name" value="Biotin_lipoyl"/>
</dbReference>
<feature type="domain" description="Lipoyl-binding" evidence="2">
    <location>
        <begin position="25"/>
        <end position="101"/>
    </location>
</feature>
<dbReference type="Proteomes" id="UP000243579">
    <property type="component" value="Unassembled WGS sequence"/>
</dbReference>
<dbReference type="PANTHER" id="PTHR23151:SF90">
    <property type="entry name" value="DIHYDROLIPOYLLYSINE-RESIDUE ACETYLTRANSFERASE COMPONENT OF PYRUVATE DEHYDROGENASE COMPLEX, MITOCHONDRIAL-RELATED"/>
    <property type="match status" value="1"/>
</dbReference>
<dbReference type="InterPro" id="IPR045257">
    <property type="entry name" value="E2/Pdx1"/>
</dbReference>
<dbReference type="GO" id="GO:0004742">
    <property type="term" value="F:dihydrolipoyllysine-residue acetyltransferase activity"/>
    <property type="evidence" value="ECO:0007669"/>
    <property type="project" value="TreeGrafter"/>
</dbReference>
<organism evidence="3 4">
    <name type="scientific">Achlya hypogyna</name>
    <name type="common">Oomycete</name>
    <name type="synonym">Protoachlya hypogyna</name>
    <dbReference type="NCBI Taxonomy" id="1202772"/>
    <lineage>
        <taxon>Eukaryota</taxon>
        <taxon>Sar</taxon>
        <taxon>Stramenopiles</taxon>
        <taxon>Oomycota</taxon>
        <taxon>Saprolegniomycetes</taxon>
        <taxon>Saprolegniales</taxon>
        <taxon>Achlyaceae</taxon>
        <taxon>Achlya</taxon>
    </lineage>
</organism>
<proteinExistence type="predicted"/>
<comment type="caution">
    <text evidence="3">The sequence shown here is derived from an EMBL/GenBank/DDBJ whole genome shotgun (WGS) entry which is preliminary data.</text>
</comment>
<evidence type="ECO:0000313" key="3">
    <source>
        <dbReference type="EMBL" id="OQR82916.1"/>
    </source>
</evidence>
<name>A0A1V9YB35_ACHHY</name>
<dbReference type="FunFam" id="2.40.50.100:FF:000010">
    <property type="entry name" value="Acetyltransferase component of pyruvate dehydrogenase complex"/>
    <property type="match status" value="1"/>
</dbReference>
<evidence type="ECO:0000313" key="4">
    <source>
        <dbReference type="Proteomes" id="UP000243579"/>
    </source>
</evidence>
<keyword evidence="3" id="KW-0808">Transferase</keyword>
<dbReference type="SUPFAM" id="SSF51230">
    <property type="entry name" value="Single hybrid motif"/>
    <property type="match status" value="1"/>
</dbReference>
<dbReference type="STRING" id="1202772.A0A1V9YB35"/>
<dbReference type="EMBL" id="JNBR01002408">
    <property type="protein sequence ID" value="OQR82916.1"/>
    <property type="molecule type" value="Genomic_DNA"/>
</dbReference>
<evidence type="ECO:0000259" key="2">
    <source>
        <dbReference type="PROSITE" id="PS50968"/>
    </source>
</evidence>